<name>A0A927AYJ8_9BACT</name>
<dbReference type="RefSeq" id="WP_191037645.1">
    <property type="nucleotide sequence ID" value="NZ_JACXAA010000001.1"/>
</dbReference>
<protein>
    <submittedName>
        <fullName evidence="2">Helix-turn-helix domain-containing protein</fullName>
    </submittedName>
</protein>
<feature type="domain" description="Helix-turn-helix" evidence="1">
    <location>
        <begin position="46"/>
        <end position="89"/>
    </location>
</feature>
<dbReference type="AlphaFoldDB" id="A0A927AYJ8"/>
<dbReference type="EMBL" id="JACXAA010000001">
    <property type="protein sequence ID" value="MBD2752027.1"/>
    <property type="molecule type" value="Genomic_DNA"/>
</dbReference>
<comment type="caution">
    <text evidence="2">The sequence shown here is derived from an EMBL/GenBank/DDBJ whole genome shotgun (WGS) entry which is preliminary data.</text>
</comment>
<dbReference type="Proteomes" id="UP000653797">
    <property type="component" value="Unassembled WGS sequence"/>
</dbReference>
<reference evidence="2" key="1">
    <citation type="submission" date="2020-09" db="EMBL/GenBank/DDBJ databases">
        <authorList>
            <person name="Kim M.K."/>
        </authorList>
    </citation>
    <scope>NUCLEOTIDE SEQUENCE</scope>
    <source>
        <strain evidence="2">BT704</strain>
    </source>
</reference>
<organism evidence="2 3">
    <name type="scientific">Spirosoma validum</name>
    <dbReference type="NCBI Taxonomy" id="2771355"/>
    <lineage>
        <taxon>Bacteria</taxon>
        <taxon>Pseudomonadati</taxon>
        <taxon>Bacteroidota</taxon>
        <taxon>Cytophagia</taxon>
        <taxon>Cytophagales</taxon>
        <taxon>Cytophagaceae</taxon>
        <taxon>Spirosoma</taxon>
    </lineage>
</organism>
<evidence type="ECO:0000313" key="3">
    <source>
        <dbReference type="Proteomes" id="UP000653797"/>
    </source>
</evidence>
<gene>
    <name evidence="2" type="ORF">IC230_03925</name>
</gene>
<keyword evidence="3" id="KW-1185">Reference proteome</keyword>
<sequence length="99" mass="11331">MQKQTITFDQLPEFVYELGRKVDYLTALLDNTSKEPVDEVGGIALAAQLTRLSQARIYTLVSKRAIPHKKRGNRLTFRRSELLAWLEEGNREQKGEVNA</sequence>
<evidence type="ECO:0000313" key="2">
    <source>
        <dbReference type="EMBL" id="MBD2752027.1"/>
    </source>
</evidence>
<proteinExistence type="predicted"/>
<dbReference type="Pfam" id="PF12728">
    <property type="entry name" value="HTH_17"/>
    <property type="match status" value="1"/>
</dbReference>
<accession>A0A927AYJ8</accession>
<dbReference type="InterPro" id="IPR041657">
    <property type="entry name" value="HTH_17"/>
</dbReference>
<evidence type="ECO:0000259" key="1">
    <source>
        <dbReference type="Pfam" id="PF12728"/>
    </source>
</evidence>